<dbReference type="Gene3D" id="3.30.565.10">
    <property type="entry name" value="Histidine kinase-like ATPase, C-terminal domain"/>
    <property type="match status" value="1"/>
</dbReference>
<evidence type="ECO:0000313" key="3">
    <source>
        <dbReference type="Proteomes" id="UP000325081"/>
    </source>
</evidence>
<feature type="region of interest" description="Disordered" evidence="1">
    <location>
        <begin position="70"/>
        <end position="102"/>
    </location>
</feature>
<accession>A0A5A7PE90</accession>
<feature type="region of interest" description="Disordered" evidence="1">
    <location>
        <begin position="1"/>
        <end position="21"/>
    </location>
</feature>
<dbReference type="OrthoDB" id="276498at2759"/>
<evidence type="ECO:0000256" key="1">
    <source>
        <dbReference type="SAM" id="MobiDB-lite"/>
    </source>
</evidence>
<organism evidence="2 3">
    <name type="scientific">Striga asiatica</name>
    <name type="common">Asiatic witchweed</name>
    <name type="synonym">Buchnera asiatica</name>
    <dbReference type="NCBI Taxonomy" id="4170"/>
    <lineage>
        <taxon>Eukaryota</taxon>
        <taxon>Viridiplantae</taxon>
        <taxon>Streptophyta</taxon>
        <taxon>Embryophyta</taxon>
        <taxon>Tracheophyta</taxon>
        <taxon>Spermatophyta</taxon>
        <taxon>Magnoliopsida</taxon>
        <taxon>eudicotyledons</taxon>
        <taxon>Gunneridae</taxon>
        <taxon>Pentapetalae</taxon>
        <taxon>asterids</taxon>
        <taxon>lamiids</taxon>
        <taxon>Lamiales</taxon>
        <taxon>Orobanchaceae</taxon>
        <taxon>Buchnereae</taxon>
        <taxon>Striga</taxon>
    </lineage>
</organism>
<dbReference type="AlphaFoldDB" id="A0A5A7PE90"/>
<dbReference type="InterPro" id="IPR036890">
    <property type="entry name" value="HATPase_C_sf"/>
</dbReference>
<sequence length="102" mass="11622">MPWSPTGPNLAAPNIPSKLEPEKTIKEIYQKRTQHHHILLQPDTYIGSVVKSKQSLWVFEGGKMGNKFEEECDTEAGKSGPQKKSTKKPRKNDGYERRTGNW</sequence>
<keyword evidence="3" id="KW-1185">Reference proteome</keyword>
<dbReference type="GO" id="GO:0016853">
    <property type="term" value="F:isomerase activity"/>
    <property type="evidence" value="ECO:0007669"/>
    <property type="project" value="UniProtKB-KW"/>
</dbReference>
<dbReference type="EMBL" id="BKCP01004372">
    <property type="protein sequence ID" value="GER30617.1"/>
    <property type="molecule type" value="Genomic_DNA"/>
</dbReference>
<keyword evidence="2" id="KW-0413">Isomerase</keyword>
<dbReference type="Proteomes" id="UP000325081">
    <property type="component" value="Unassembled WGS sequence"/>
</dbReference>
<comment type="caution">
    <text evidence="2">The sequence shown here is derived from an EMBL/GenBank/DDBJ whole genome shotgun (WGS) entry which is preliminary data.</text>
</comment>
<name>A0A5A7PE90_STRAF</name>
<gene>
    <name evidence="2" type="ORF">STAS_06566</name>
</gene>
<proteinExistence type="predicted"/>
<protein>
    <submittedName>
        <fullName evidence="2">DNA topoisomerase 2</fullName>
    </submittedName>
</protein>
<reference evidence="3" key="1">
    <citation type="journal article" date="2019" name="Curr. Biol.">
        <title>Genome Sequence of Striga asiatica Provides Insight into the Evolution of Plant Parasitism.</title>
        <authorList>
            <person name="Yoshida S."/>
            <person name="Kim S."/>
            <person name="Wafula E.K."/>
            <person name="Tanskanen J."/>
            <person name="Kim Y.M."/>
            <person name="Honaas L."/>
            <person name="Yang Z."/>
            <person name="Spallek T."/>
            <person name="Conn C.E."/>
            <person name="Ichihashi Y."/>
            <person name="Cheong K."/>
            <person name="Cui S."/>
            <person name="Der J.P."/>
            <person name="Gundlach H."/>
            <person name="Jiao Y."/>
            <person name="Hori C."/>
            <person name="Ishida J.K."/>
            <person name="Kasahara H."/>
            <person name="Kiba T."/>
            <person name="Kim M.S."/>
            <person name="Koo N."/>
            <person name="Laohavisit A."/>
            <person name="Lee Y.H."/>
            <person name="Lumba S."/>
            <person name="McCourt P."/>
            <person name="Mortimer J.C."/>
            <person name="Mutuku J.M."/>
            <person name="Nomura T."/>
            <person name="Sasaki-Sekimoto Y."/>
            <person name="Seto Y."/>
            <person name="Wang Y."/>
            <person name="Wakatake T."/>
            <person name="Sakakibara H."/>
            <person name="Demura T."/>
            <person name="Yamaguchi S."/>
            <person name="Yoneyama K."/>
            <person name="Manabe R.I."/>
            <person name="Nelson D.C."/>
            <person name="Schulman A.H."/>
            <person name="Timko M.P."/>
            <person name="dePamphilis C.W."/>
            <person name="Choi D."/>
            <person name="Shirasu K."/>
        </authorList>
    </citation>
    <scope>NUCLEOTIDE SEQUENCE [LARGE SCALE GENOMIC DNA]</scope>
    <source>
        <strain evidence="3">cv. UVA1</strain>
    </source>
</reference>
<feature type="compositionally biased region" description="Basic and acidic residues" evidence="1">
    <location>
        <begin position="91"/>
        <end position="102"/>
    </location>
</feature>
<evidence type="ECO:0000313" key="2">
    <source>
        <dbReference type="EMBL" id="GER30617.1"/>
    </source>
</evidence>